<evidence type="ECO:0000256" key="2">
    <source>
        <dbReference type="ARBA" id="ARBA00022723"/>
    </source>
</evidence>
<evidence type="ECO:0000313" key="12">
    <source>
        <dbReference type="EMBL" id="CAK9316706.1"/>
    </source>
</evidence>
<dbReference type="InterPro" id="IPR006456">
    <property type="entry name" value="ZF_HD_homeobox_Cys/His_dimer"/>
</dbReference>
<evidence type="ECO:0000256" key="10">
    <source>
        <dbReference type="SAM" id="MobiDB-lite"/>
    </source>
</evidence>
<organism evidence="12 13">
    <name type="scientific">Citrullus colocynthis</name>
    <name type="common">colocynth</name>
    <dbReference type="NCBI Taxonomy" id="252529"/>
    <lineage>
        <taxon>Eukaryota</taxon>
        <taxon>Viridiplantae</taxon>
        <taxon>Streptophyta</taxon>
        <taxon>Embryophyta</taxon>
        <taxon>Tracheophyta</taxon>
        <taxon>Spermatophyta</taxon>
        <taxon>Magnoliopsida</taxon>
        <taxon>eudicotyledons</taxon>
        <taxon>Gunneridae</taxon>
        <taxon>Pentapetalae</taxon>
        <taxon>rosids</taxon>
        <taxon>fabids</taxon>
        <taxon>Cucurbitales</taxon>
        <taxon>Cucurbitaceae</taxon>
        <taxon>Benincaseae</taxon>
        <taxon>Citrullus</taxon>
    </lineage>
</organism>
<feature type="compositionally biased region" description="Basic residues" evidence="10">
    <location>
        <begin position="169"/>
        <end position="178"/>
    </location>
</feature>
<feature type="domain" description="ZF-HD dimerization-type" evidence="11">
    <location>
        <begin position="49"/>
        <end position="100"/>
    </location>
</feature>
<dbReference type="PROSITE" id="PS51523">
    <property type="entry name" value="ZF_HD_DIMER"/>
    <property type="match status" value="1"/>
</dbReference>
<dbReference type="NCBIfam" id="TIGR01566">
    <property type="entry name" value="ZF_HD_prot_N"/>
    <property type="match status" value="1"/>
</dbReference>
<dbReference type="PANTHER" id="PTHR31948">
    <property type="entry name" value="ZINC-FINGER HOMEODOMAIN PROTEIN 2"/>
    <property type="match status" value="1"/>
</dbReference>
<keyword evidence="13" id="KW-1185">Reference proteome</keyword>
<dbReference type="InterPro" id="IPR006455">
    <property type="entry name" value="Homeodomain_ZF_HD"/>
</dbReference>
<evidence type="ECO:0000256" key="1">
    <source>
        <dbReference type="ARBA" id="ARBA00004123"/>
    </source>
</evidence>
<evidence type="ECO:0000256" key="7">
    <source>
        <dbReference type="ARBA" id="ARBA00023155"/>
    </source>
</evidence>
<evidence type="ECO:0000256" key="8">
    <source>
        <dbReference type="ARBA" id="ARBA00023163"/>
    </source>
</evidence>
<evidence type="ECO:0000256" key="9">
    <source>
        <dbReference type="ARBA" id="ARBA00023242"/>
    </source>
</evidence>
<feature type="region of interest" description="Disordered" evidence="10">
    <location>
        <begin position="230"/>
        <end position="256"/>
    </location>
</feature>
<keyword evidence="7" id="KW-0371">Homeobox</keyword>
<dbReference type="Proteomes" id="UP001642487">
    <property type="component" value="Chromosome 3"/>
</dbReference>
<gene>
    <name evidence="12" type="ORF">CITCOLO1_LOCUS8573</name>
</gene>
<keyword evidence="5" id="KW-0805">Transcription regulation</keyword>
<sequence length="256" mass="28651">MRSHNYKIPHSMELQLTSSLNPTTLNYITSNPNSNSNSISISISMVISYRECLKNHAATVGGHALDGCGEFMPSVTSTPTDPTSLNCAACGCHRNFHRREPDDPWPNRRYYPYRLCAPPSPRSSPVKSQSPSSPIPLPISHIPPPVQFSGPHMLVALSAGAPAEEELRRKQRKRKRTKFSGEQKEKMQLFSEKIGWKIGKSEERLVEEFCKEIGIGKRVLRVWMHNNKYMGGKTTQKNRASQSSEQNGGNDSKQST</sequence>
<keyword evidence="2" id="KW-0479">Metal-binding</keyword>
<accession>A0ABP0YAU5</accession>
<comment type="subcellular location">
    <subcellularLocation>
        <location evidence="1">Nucleus</location>
    </subcellularLocation>
</comment>
<evidence type="ECO:0000256" key="6">
    <source>
        <dbReference type="ARBA" id="ARBA00023125"/>
    </source>
</evidence>
<evidence type="ECO:0000259" key="11">
    <source>
        <dbReference type="PROSITE" id="PS51523"/>
    </source>
</evidence>
<dbReference type="SUPFAM" id="SSF46689">
    <property type="entry name" value="Homeodomain-like"/>
    <property type="match status" value="1"/>
</dbReference>
<evidence type="ECO:0000313" key="13">
    <source>
        <dbReference type="Proteomes" id="UP001642487"/>
    </source>
</evidence>
<dbReference type="PANTHER" id="PTHR31948:SF72">
    <property type="entry name" value="ZINC-FINGER HOMEODOMAIN PROTEIN 10"/>
    <property type="match status" value="1"/>
</dbReference>
<reference evidence="12 13" key="1">
    <citation type="submission" date="2024-03" db="EMBL/GenBank/DDBJ databases">
        <authorList>
            <person name="Gkanogiannis A."/>
            <person name="Becerra Lopez-Lavalle L."/>
        </authorList>
    </citation>
    <scope>NUCLEOTIDE SEQUENCE [LARGE SCALE GENOMIC DNA]</scope>
</reference>
<keyword evidence="9" id="KW-0539">Nucleus</keyword>
<dbReference type="NCBIfam" id="TIGR01565">
    <property type="entry name" value="homeo_ZF_HD"/>
    <property type="match status" value="1"/>
</dbReference>
<dbReference type="Pfam" id="PF04770">
    <property type="entry name" value="ZF-HD_dimer"/>
    <property type="match status" value="1"/>
</dbReference>
<dbReference type="EMBL" id="OZ021737">
    <property type="protein sequence ID" value="CAK9316706.1"/>
    <property type="molecule type" value="Genomic_DNA"/>
</dbReference>
<dbReference type="Gene3D" id="1.10.10.60">
    <property type="entry name" value="Homeodomain-like"/>
    <property type="match status" value="1"/>
</dbReference>
<feature type="region of interest" description="Disordered" evidence="10">
    <location>
        <begin position="162"/>
        <end position="184"/>
    </location>
</feature>
<evidence type="ECO:0000256" key="4">
    <source>
        <dbReference type="ARBA" id="ARBA00022833"/>
    </source>
</evidence>
<proteinExistence type="predicted"/>
<name>A0ABP0YAU5_9ROSI</name>
<keyword evidence="3" id="KW-0863">Zinc-finger</keyword>
<feature type="compositionally biased region" description="Polar residues" evidence="10">
    <location>
        <begin position="233"/>
        <end position="256"/>
    </location>
</feature>
<evidence type="ECO:0000256" key="3">
    <source>
        <dbReference type="ARBA" id="ARBA00022771"/>
    </source>
</evidence>
<keyword evidence="4" id="KW-0862">Zinc</keyword>
<dbReference type="InterPro" id="IPR009057">
    <property type="entry name" value="Homeodomain-like_sf"/>
</dbReference>
<keyword evidence="8" id="KW-0804">Transcription</keyword>
<evidence type="ECO:0000256" key="5">
    <source>
        <dbReference type="ARBA" id="ARBA00023015"/>
    </source>
</evidence>
<keyword evidence="6" id="KW-0238">DNA-binding</keyword>
<protein>
    <recommendedName>
        <fullName evidence="11">ZF-HD dimerization-type domain-containing protein</fullName>
    </recommendedName>
</protein>